<sequence length="179" mass="19475">SPCLSSRDRDPEYELEDGWSIGGDGTAAGGRWKPECPVVRQVAERSDAIGPGGCLLCWALQPEHCTQQFVYAKDKQKGNLALILANTSYSYKWSANIDMEKPGRHKAPKEGALFWVPIRLLKGGRTLISKSGGLASSTSPCLWFVHIPSQPSGHMQAGEDRGKHETPLFNALSQTVGIL</sequence>
<feature type="non-terminal residue" evidence="1">
    <location>
        <position position="179"/>
    </location>
</feature>
<name>A0ACB9XPH0_CHAAC</name>
<protein>
    <submittedName>
        <fullName evidence="1">Uncharacterized protein</fullName>
    </submittedName>
</protein>
<accession>A0ACB9XPH0</accession>
<keyword evidence="2" id="KW-1185">Reference proteome</keyword>
<evidence type="ECO:0000313" key="2">
    <source>
        <dbReference type="Proteomes" id="UP001057452"/>
    </source>
</evidence>
<feature type="non-terminal residue" evidence="1">
    <location>
        <position position="1"/>
    </location>
</feature>
<dbReference type="EMBL" id="CM043788">
    <property type="protein sequence ID" value="KAI4828687.1"/>
    <property type="molecule type" value="Genomic_DNA"/>
</dbReference>
<dbReference type="Proteomes" id="UP001057452">
    <property type="component" value="Chromosome 4"/>
</dbReference>
<reference evidence="1" key="1">
    <citation type="submission" date="2022-05" db="EMBL/GenBank/DDBJ databases">
        <title>Chromosome-level genome of Chaenocephalus aceratus.</title>
        <authorList>
            <person name="Park H."/>
        </authorList>
    </citation>
    <scope>NUCLEOTIDE SEQUENCE</scope>
    <source>
        <strain evidence="1">KU_202001</strain>
    </source>
</reference>
<gene>
    <name evidence="1" type="ORF">KUCAC02_022766</name>
</gene>
<organism evidence="1 2">
    <name type="scientific">Chaenocephalus aceratus</name>
    <name type="common">Blackfin icefish</name>
    <name type="synonym">Chaenichthys aceratus</name>
    <dbReference type="NCBI Taxonomy" id="36190"/>
    <lineage>
        <taxon>Eukaryota</taxon>
        <taxon>Metazoa</taxon>
        <taxon>Chordata</taxon>
        <taxon>Craniata</taxon>
        <taxon>Vertebrata</taxon>
        <taxon>Euteleostomi</taxon>
        <taxon>Actinopterygii</taxon>
        <taxon>Neopterygii</taxon>
        <taxon>Teleostei</taxon>
        <taxon>Neoteleostei</taxon>
        <taxon>Acanthomorphata</taxon>
        <taxon>Eupercaria</taxon>
        <taxon>Perciformes</taxon>
        <taxon>Notothenioidei</taxon>
        <taxon>Channichthyidae</taxon>
        <taxon>Chaenocephalus</taxon>
    </lineage>
</organism>
<proteinExistence type="predicted"/>
<comment type="caution">
    <text evidence="1">The sequence shown here is derived from an EMBL/GenBank/DDBJ whole genome shotgun (WGS) entry which is preliminary data.</text>
</comment>
<evidence type="ECO:0000313" key="1">
    <source>
        <dbReference type="EMBL" id="KAI4828687.1"/>
    </source>
</evidence>